<proteinExistence type="predicted"/>
<dbReference type="EMBL" id="GBRD01000359">
    <property type="protein sequence ID" value="JAG65462.1"/>
    <property type="molecule type" value="Transcribed_RNA"/>
</dbReference>
<dbReference type="InterPro" id="IPR036396">
    <property type="entry name" value="Cyt_P450_sf"/>
</dbReference>
<dbReference type="GO" id="GO:0005506">
    <property type="term" value="F:iron ion binding"/>
    <property type="evidence" value="ECO:0007669"/>
    <property type="project" value="InterPro"/>
</dbReference>
<dbReference type="GO" id="GO:0004497">
    <property type="term" value="F:monooxygenase activity"/>
    <property type="evidence" value="ECO:0007669"/>
    <property type="project" value="UniProtKB-KW"/>
</dbReference>
<name>A0A0K8TIM8_LYGHE</name>
<dbReference type="Gene3D" id="1.10.630.10">
    <property type="entry name" value="Cytochrome P450"/>
    <property type="match status" value="1"/>
</dbReference>
<dbReference type="AlphaFoldDB" id="A0A0K8TIM8"/>
<protein>
    <submittedName>
        <fullName evidence="2">Uncharacterized protein</fullName>
    </submittedName>
</protein>
<keyword evidence="1" id="KW-0560">Oxidoreductase</keyword>
<evidence type="ECO:0000313" key="2">
    <source>
        <dbReference type="EMBL" id="JAG65462.1"/>
    </source>
</evidence>
<organism evidence="2">
    <name type="scientific">Lygus hesperus</name>
    <name type="common">Western plant bug</name>
    <dbReference type="NCBI Taxonomy" id="30085"/>
    <lineage>
        <taxon>Eukaryota</taxon>
        <taxon>Metazoa</taxon>
        <taxon>Ecdysozoa</taxon>
        <taxon>Arthropoda</taxon>
        <taxon>Hexapoda</taxon>
        <taxon>Insecta</taxon>
        <taxon>Pterygota</taxon>
        <taxon>Neoptera</taxon>
        <taxon>Paraneoptera</taxon>
        <taxon>Hemiptera</taxon>
        <taxon>Heteroptera</taxon>
        <taxon>Panheteroptera</taxon>
        <taxon>Cimicomorpha</taxon>
        <taxon>Miridae</taxon>
        <taxon>Mirini</taxon>
        <taxon>Lygus</taxon>
    </lineage>
</organism>
<reference evidence="2" key="1">
    <citation type="submission" date="2014-09" db="EMBL/GenBank/DDBJ databases">
        <authorList>
            <person name="Magalhaes I.L.F."/>
            <person name="Oliveira U."/>
            <person name="Santos F.R."/>
            <person name="Vidigal T.H.D.A."/>
            <person name="Brescovit A.D."/>
            <person name="Santos A.J."/>
        </authorList>
    </citation>
    <scope>NUCLEOTIDE SEQUENCE</scope>
</reference>
<accession>A0A0K8TIM8</accession>
<sequence length="171" mass="19131">MDLLGVLLLTAFAIVASVLWFIQIALAPSIPIKGKSNIPGNPLGRTWPVIGDGMVLLGIWNMEGFMDVMDRILKASSGAVVHLWIGAKMLIFVKDAEITETILNSPKAVIKDRDFYKAFAYFSDGIFSRNGKQWAELRKRADVELPPNTWTSSLKFSTLNSNYSVRRWIVK</sequence>
<evidence type="ECO:0000256" key="1">
    <source>
        <dbReference type="ARBA" id="ARBA00023033"/>
    </source>
</evidence>
<dbReference type="SUPFAM" id="SSF48264">
    <property type="entry name" value="Cytochrome P450"/>
    <property type="match status" value="1"/>
</dbReference>
<keyword evidence="1" id="KW-0503">Monooxygenase</keyword>
<dbReference type="GO" id="GO:0016705">
    <property type="term" value="F:oxidoreductase activity, acting on paired donors, with incorporation or reduction of molecular oxygen"/>
    <property type="evidence" value="ECO:0007669"/>
    <property type="project" value="InterPro"/>
</dbReference>
<feature type="non-terminal residue" evidence="2">
    <location>
        <position position="171"/>
    </location>
</feature>
<dbReference type="GO" id="GO:0020037">
    <property type="term" value="F:heme binding"/>
    <property type="evidence" value="ECO:0007669"/>
    <property type="project" value="InterPro"/>
</dbReference>